<dbReference type="InterPro" id="IPR052268">
    <property type="entry name" value="SAM_domain-containing_protein"/>
</dbReference>
<dbReference type="Proteomes" id="UP000014760">
    <property type="component" value="Unassembled WGS sequence"/>
</dbReference>
<dbReference type="EnsemblMetazoa" id="CapteT133107">
    <property type="protein sequence ID" value="CapteP133107"/>
    <property type="gene ID" value="CapteG133107"/>
</dbReference>
<dbReference type="InterPro" id="IPR001660">
    <property type="entry name" value="SAM"/>
</dbReference>
<reference evidence="3" key="3">
    <citation type="submission" date="2015-06" db="UniProtKB">
        <authorList>
            <consortium name="EnsemblMetazoa"/>
        </authorList>
    </citation>
    <scope>IDENTIFICATION</scope>
</reference>
<dbReference type="EMBL" id="AMQN01000030">
    <property type="status" value="NOT_ANNOTATED_CDS"/>
    <property type="molecule type" value="Genomic_DNA"/>
</dbReference>
<reference evidence="2 4" key="2">
    <citation type="journal article" date="2013" name="Nature">
        <title>Insights into bilaterian evolution from three spiralian genomes.</title>
        <authorList>
            <person name="Simakov O."/>
            <person name="Marletaz F."/>
            <person name="Cho S.J."/>
            <person name="Edsinger-Gonzales E."/>
            <person name="Havlak P."/>
            <person name="Hellsten U."/>
            <person name="Kuo D.H."/>
            <person name="Larsson T."/>
            <person name="Lv J."/>
            <person name="Arendt D."/>
            <person name="Savage R."/>
            <person name="Osoegawa K."/>
            <person name="de Jong P."/>
            <person name="Grimwood J."/>
            <person name="Chapman J.A."/>
            <person name="Shapiro H."/>
            <person name="Aerts A."/>
            <person name="Otillar R.P."/>
            <person name="Terry A.Y."/>
            <person name="Boore J.L."/>
            <person name="Grigoriev I.V."/>
            <person name="Lindberg D.R."/>
            <person name="Seaver E.C."/>
            <person name="Weisblat D.A."/>
            <person name="Putnam N.H."/>
            <person name="Rokhsar D.S."/>
        </authorList>
    </citation>
    <scope>NUCLEOTIDE SEQUENCE</scope>
    <source>
        <strain evidence="2 4">I ESC-2004</strain>
    </source>
</reference>
<dbReference type="STRING" id="283909.N1PB08"/>
<feature type="non-terminal residue" evidence="2">
    <location>
        <position position="1"/>
    </location>
</feature>
<dbReference type="AlphaFoldDB" id="N1PB08"/>
<proteinExistence type="predicted"/>
<dbReference type="OMA" id="IMKLHLK"/>
<reference evidence="4" key="1">
    <citation type="submission" date="2012-12" db="EMBL/GenBank/DDBJ databases">
        <authorList>
            <person name="Hellsten U."/>
            <person name="Grimwood J."/>
            <person name="Chapman J.A."/>
            <person name="Shapiro H."/>
            <person name="Aerts A."/>
            <person name="Otillar R.P."/>
            <person name="Terry A.Y."/>
            <person name="Boore J.L."/>
            <person name="Simakov O."/>
            <person name="Marletaz F."/>
            <person name="Cho S.-J."/>
            <person name="Edsinger-Gonzales E."/>
            <person name="Havlak P."/>
            <person name="Kuo D.-H."/>
            <person name="Larsson T."/>
            <person name="Lv J."/>
            <person name="Arendt D."/>
            <person name="Savage R."/>
            <person name="Osoegawa K."/>
            <person name="de Jong P."/>
            <person name="Lindberg D.R."/>
            <person name="Seaver E.C."/>
            <person name="Weisblat D.A."/>
            <person name="Putnam N.H."/>
            <person name="Grigoriev I.V."/>
            <person name="Rokhsar D.S."/>
        </authorList>
    </citation>
    <scope>NUCLEOTIDE SEQUENCE</scope>
    <source>
        <strain evidence="4">I ESC-2004</strain>
    </source>
</reference>
<organism evidence="2">
    <name type="scientific">Capitella teleta</name>
    <name type="common">Polychaete worm</name>
    <dbReference type="NCBI Taxonomy" id="283909"/>
    <lineage>
        <taxon>Eukaryota</taxon>
        <taxon>Metazoa</taxon>
        <taxon>Spiralia</taxon>
        <taxon>Lophotrochozoa</taxon>
        <taxon>Annelida</taxon>
        <taxon>Polychaeta</taxon>
        <taxon>Sedentaria</taxon>
        <taxon>Scolecida</taxon>
        <taxon>Capitellidae</taxon>
        <taxon>Capitella</taxon>
    </lineage>
</organism>
<evidence type="ECO:0000313" key="2">
    <source>
        <dbReference type="EMBL" id="ELU18838.1"/>
    </source>
</evidence>
<dbReference type="SUPFAM" id="SSF47769">
    <property type="entry name" value="SAM/Pointed domain"/>
    <property type="match status" value="1"/>
</dbReference>
<dbReference type="PROSITE" id="PS50105">
    <property type="entry name" value="SAM_DOMAIN"/>
    <property type="match status" value="1"/>
</dbReference>
<dbReference type="OrthoDB" id="434324at2759"/>
<dbReference type="PANTHER" id="PTHR20843:SF0">
    <property type="entry name" value="PROTEIN AVEUGLE"/>
    <property type="match status" value="1"/>
</dbReference>
<dbReference type="PANTHER" id="PTHR20843">
    <property type="entry name" value="STERILE ALPHA MOTIF DOMAIN CONTAINING PROTEIN 10"/>
    <property type="match status" value="1"/>
</dbReference>
<dbReference type="FunCoup" id="N1PB08">
    <property type="interactions" value="191"/>
</dbReference>
<dbReference type="SMART" id="SM00454">
    <property type="entry name" value="SAM"/>
    <property type="match status" value="1"/>
</dbReference>
<dbReference type="GO" id="GO:0007169">
    <property type="term" value="P:cell surface receptor protein tyrosine kinase signaling pathway"/>
    <property type="evidence" value="ECO:0007669"/>
    <property type="project" value="TreeGrafter"/>
</dbReference>
<dbReference type="Pfam" id="PF07647">
    <property type="entry name" value="SAM_2"/>
    <property type="match status" value="1"/>
</dbReference>
<feature type="domain" description="SAM" evidence="1">
    <location>
        <begin position="11"/>
        <end position="77"/>
    </location>
</feature>
<dbReference type="GO" id="GO:0009898">
    <property type="term" value="C:cytoplasmic side of plasma membrane"/>
    <property type="evidence" value="ECO:0007669"/>
    <property type="project" value="TreeGrafter"/>
</dbReference>
<dbReference type="EMBL" id="KB291798">
    <property type="protein sequence ID" value="ELU18838.1"/>
    <property type="molecule type" value="Genomic_DNA"/>
</dbReference>
<evidence type="ECO:0000313" key="4">
    <source>
        <dbReference type="Proteomes" id="UP000014760"/>
    </source>
</evidence>
<protein>
    <recommendedName>
        <fullName evidence="1">SAM domain-containing protein</fullName>
    </recommendedName>
</protein>
<dbReference type="HOGENOM" id="CLU_172777_0_0_1"/>
<dbReference type="InterPro" id="IPR013761">
    <property type="entry name" value="SAM/pointed_sf"/>
</dbReference>
<evidence type="ECO:0000259" key="1">
    <source>
        <dbReference type="PROSITE" id="PS50105"/>
    </source>
</evidence>
<gene>
    <name evidence="2" type="ORF">CAPTEDRAFT_133107</name>
</gene>
<sequence>KKGKSKLLYFWSSDDVSKWLRKHCAEHYNNYKEAFAEHDINGESLVRLNNMKLQRMGIEEESHRAEILRYIMQLKLQTETREFKNLDQKKDQRSFPS</sequence>
<evidence type="ECO:0000313" key="3">
    <source>
        <dbReference type="EnsemblMetazoa" id="CapteP133107"/>
    </source>
</evidence>
<keyword evidence="4" id="KW-1185">Reference proteome</keyword>
<accession>N1PB08</accession>
<dbReference type="Gene3D" id="1.10.150.50">
    <property type="entry name" value="Transcription Factor, Ets-1"/>
    <property type="match status" value="1"/>
</dbReference>
<name>N1PB08_CAPTE</name>